<evidence type="ECO:0000256" key="3">
    <source>
        <dbReference type="ARBA" id="ARBA00023163"/>
    </source>
</evidence>
<dbReference type="CDD" id="cd06267">
    <property type="entry name" value="PBP1_LacI_sugar_binding-like"/>
    <property type="match status" value="1"/>
</dbReference>
<dbReference type="SUPFAM" id="SSF46785">
    <property type="entry name" value="Winged helix' DNA-binding domain"/>
    <property type="match status" value="1"/>
</dbReference>
<dbReference type="SUPFAM" id="SSF53822">
    <property type="entry name" value="Periplasmic binding protein-like I"/>
    <property type="match status" value="1"/>
</dbReference>
<evidence type="ECO:0000259" key="4">
    <source>
        <dbReference type="PROSITE" id="PS50949"/>
    </source>
</evidence>
<dbReference type="EMBL" id="BOMB01000028">
    <property type="protein sequence ID" value="GID14055.1"/>
    <property type="molecule type" value="Genomic_DNA"/>
</dbReference>
<dbReference type="InterPro" id="IPR028082">
    <property type="entry name" value="Peripla_BP_I"/>
</dbReference>
<dbReference type="Proteomes" id="UP000612808">
    <property type="component" value="Unassembled WGS sequence"/>
</dbReference>
<dbReference type="Gene3D" id="3.40.50.2300">
    <property type="match status" value="2"/>
</dbReference>
<evidence type="ECO:0000313" key="6">
    <source>
        <dbReference type="Proteomes" id="UP000612808"/>
    </source>
</evidence>
<keyword evidence="6" id="KW-1185">Reference proteome</keyword>
<dbReference type="Pfam" id="PF13377">
    <property type="entry name" value="Peripla_BP_3"/>
    <property type="match status" value="1"/>
</dbReference>
<dbReference type="CDD" id="cd07377">
    <property type="entry name" value="WHTH_GntR"/>
    <property type="match status" value="1"/>
</dbReference>
<keyword evidence="1" id="KW-0805">Transcription regulation</keyword>
<dbReference type="PROSITE" id="PS50949">
    <property type="entry name" value="HTH_GNTR"/>
    <property type="match status" value="1"/>
</dbReference>
<proteinExistence type="predicted"/>
<dbReference type="InterPro" id="IPR046335">
    <property type="entry name" value="LacI/GalR-like_sensor"/>
</dbReference>
<dbReference type="GO" id="GO:0000976">
    <property type="term" value="F:transcription cis-regulatory region binding"/>
    <property type="evidence" value="ECO:0007669"/>
    <property type="project" value="TreeGrafter"/>
</dbReference>
<evidence type="ECO:0000313" key="5">
    <source>
        <dbReference type="EMBL" id="GID14055.1"/>
    </source>
</evidence>
<dbReference type="InterPro" id="IPR036390">
    <property type="entry name" value="WH_DNA-bd_sf"/>
</dbReference>
<sequence>MAGDGRGAPLYQRIKAELRAAVARGEYEPGSPFVTQRELCERYGVSTTTAVKALNDLVAEGLLVRRQGRGTFVADQPERTAGVAPVRAVACIVHGLPGAHVSNVVSGVESVCAELGLRMYLTDTARPDVLASPEREAGALREAMDSGVTGIVLYPVEGLHNSALLSEAQRRGIPLVLVDRYRTDIPTDAVVVDNFAIGYQLTRHLIDAGHERIVTLWSETQVTSVQDRLTGHVQALREAGLPISPQFTALRPYLGQPAAARLGLLRTALESAEPPTAALCANGYVVAAAAKDLVALGRTVPGDVELAGMDDAGPFDLLGLTAVTAELPSREMGVTAMRLLAERAAGATDGPRHVTLPTGVHTRDAASGYLRAVVGGTA</sequence>
<accession>A0A8J3J3N0</accession>
<feature type="domain" description="HTH gntR-type" evidence="4">
    <location>
        <begin position="8"/>
        <end position="76"/>
    </location>
</feature>
<dbReference type="AlphaFoldDB" id="A0A8J3J3N0"/>
<dbReference type="PANTHER" id="PTHR30146">
    <property type="entry name" value="LACI-RELATED TRANSCRIPTIONAL REPRESSOR"/>
    <property type="match status" value="1"/>
</dbReference>
<keyword evidence="3" id="KW-0804">Transcription</keyword>
<reference evidence="5" key="1">
    <citation type="submission" date="2021-01" db="EMBL/GenBank/DDBJ databases">
        <title>Whole genome shotgun sequence of Actinocatenispora rupis NBRC 107355.</title>
        <authorList>
            <person name="Komaki H."/>
            <person name="Tamura T."/>
        </authorList>
    </citation>
    <scope>NUCLEOTIDE SEQUENCE</scope>
    <source>
        <strain evidence="5">NBRC 107355</strain>
    </source>
</reference>
<organism evidence="5 6">
    <name type="scientific">Actinocatenispora rupis</name>
    <dbReference type="NCBI Taxonomy" id="519421"/>
    <lineage>
        <taxon>Bacteria</taxon>
        <taxon>Bacillati</taxon>
        <taxon>Actinomycetota</taxon>
        <taxon>Actinomycetes</taxon>
        <taxon>Micromonosporales</taxon>
        <taxon>Micromonosporaceae</taxon>
        <taxon>Actinocatenispora</taxon>
    </lineage>
</organism>
<gene>
    <name evidence="5" type="primary">lacI_6</name>
    <name evidence="5" type="ORF">Aru02nite_49440</name>
</gene>
<dbReference type="Pfam" id="PF00392">
    <property type="entry name" value="GntR"/>
    <property type="match status" value="1"/>
</dbReference>
<keyword evidence="2" id="KW-0238">DNA-binding</keyword>
<comment type="caution">
    <text evidence="5">The sequence shown here is derived from an EMBL/GenBank/DDBJ whole genome shotgun (WGS) entry which is preliminary data.</text>
</comment>
<dbReference type="InterPro" id="IPR036388">
    <property type="entry name" value="WH-like_DNA-bd_sf"/>
</dbReference>
<dbReference type="SMART" id="SM00345">
    <property type="entry name" value="HTH_GNTR"/>
    <property type="match status" value="1"/>
</dbReference>
<dbReference type="PANTHER" id="PTHR30146:SF109">
    <property type="entry name" value="HTH-TYPE TRANSCRIPTIONAL REGULATOR GALS"/>
    <property type="match status" value="1"/>
</dbReference>
<name>A0A8J3J3N0_9ACTN</name>
<dbReference type="RefSeq" id="WP_203661633.1">
    <property type="nucleotide sequence ID" value="NZ_BAAAZM010000014.1"/>
</dbReference>
<dbReference type="GO" id="GO:0003700">
    <property type="term" value="F:DNA-binding transcription factor activity"/>
    <property type="evidence" value="ECO:0007669"/>
    <property type="project" value="InterPro"/>
</dbReference>
<evidence type="ECO:0000256" key="1">
    <source>
        <dbReference type="ARBA" id="ARBA00023015"/>
    </source>
</evidence>
<dbReference type="InterPro" id="IPR000524">
    <property type="entry name" value="Tscrpt_reg_HTH_GntR"/>
</dbReference>
<protein>
    <submittedName>
        <fullName evidence="5">LacI family transcriptional regulator</fullName>
    </submittedName>
</protein>
<dbReference type="Gene3D" id="1.10.10.10">
    <property type="entry name" value="Winged helix-like DNA-binding domain superfamily/Winged helix DNA-binding domain"/>
    <property type="match status" value="1"/>
</dbReference>
<evidence type="ECO:0000256" key="2">
    <source>
        <dbReference type="ARBA" id="ARBA00023125"/>
    </source>
</evidence>